<dbReference type="EMBL" id="FAXA01000318">
    <property type="protein sequence ID" value="CUV02837.1"/>
    <property type="molecule type" value="Genomic_DNA"/>
</dbReference>
<name>A0A170QAF0_9ZZZZ</name>
<evidence type="ECO:0000256" key="1">
    <source>
        <dbReference type="ARBA" id="ARBA00022801"/>
    </source>
</evidence>
<dbReference type="CDD" id="cd07719">
    <property type="entry name" value="arylsulfatase_AtsA-like_MBL-fold"/>
    <property type="match status" value="1"/>
</dbReference>
<dbReference type="Gene3D" id="3.60.15.10">
    <property type="entry name" value="Ribonuclease Z/Hydroxyacylglutathione hydrolase-like"/>
    <property type="match status" value="1"/>
</dbReference>
<protein>
    <submittedName>
        <fullName evidence="3">Hydrolase</fullName>
    </submittedName>
</protein>
<evidence type="ECO:0000313" key="3">
    <source>
        <dbReference type="EMBL" id="CUV02837.1"/>
    </source>
</evidence>
<proteinExistence type="predicted"/>
<keyword evidence="1 3" id="KW-0378">Hydrolase</keyword>
<sequence>MADIFVLGGGTPTPTSERFGSSHALRIGDELLMFDCGPAATHKLVKAGLFPTQVDNLFFTHHHFDHNIDYPCFLLCRWDQAAGRGEELNVYGPALTEEITQGLIGENGVFSADWRARVGHPLSQQIYVNRGGTLPRIPPNPQAKNVGPGEVASGKDWQVTAAMAEHVQPFLDSLAYRVDTPDGSVVFTGDTQPCQSVIDLARDADMMLCMCWDDQEVMKQSGEASGQCGTTGAAEMAQESGVKKLVLVHMGPALSAQEPFYNANLAMQRIYQGDIVFSEELLKIDL</sequence>
<dbReference type="InterPro" id="IPR044094">
    <property type="entry name" value="AtsA-like_MBL-fold"/>
</dbReference>
<feature type="domain" description="Metallo-beta-lactamase" evidence="2">
    <location>
        <begin position="34"/>
        <end position="250"/>
    </location>
</feature>
<dbReference type="PANTHER" id="PTHR46018:SF2">
    <property type="entry name" value="ZINC PHOSPHODIESTERASE ELAC PROTEIN 1"/>
    <property type="match status" value="1"/>
</dbReference>
<accession>A0A170QAF0</accession>
<dbReference type="Pfam" id="PF12706">
    <property type="entry name" value="Lactamase_B_2"/>
    <property type="match status" value="1"/>
</dbReference>
<dbReference type="InterPro" id="IPR001279">
    <property type="entry name" value="Metallo-B-lactamas"/>
</dbReference>
<dbReference type="AlphaFoldDB" id="A0A170QAF0"/>
<organism evidence="3">
    <name type="scientific">hydrothermal vent metagenome</name>
    <dbReference type="NCBI Taxonomy" id="652676"/>
    <lineage>
        <taxon>unclassified sequences</taxon>
        <taxon>metagenomes</taxon>
        <taxon>ecological metagenomes</taxon>
    </lineage>
</organism>
<dbReference type="SUPFAM" id="SSF56281">
    <property type="entry name" value="Metallo-hydrolase/oxidoreductase"/>
    <property type="match status" value="1"/>
</dbReference>
<dbReference type="GO" id="GO:0042781">
    <property type="term" value="F:3'-tRNA processing endoribonuclease activity"/>
    <property type="evidence" value="ECO:0007669"/>
    <property type="project" value="TreeGrafter"/>
</dbReference>
<reference evidence="3" key="1">
    <citation type="submission" date="2015-10" db="EMBL/GenBank/DDBJ databases">
        <authorList>
            <person name="Gilbert D.G."/>
        </authorList>
    </citation>
    <scope>NUCLEOTIDE SEQUENCE</scope>
</reference>
<dbReference type="InterPro" id="IPR036866">
    <property type="entry name" value="RibonucZ/Hydroxyglut_hydro"/>
</dbReference>
<gene>
    <name evidence="3" type="ORF">MGWOODY_Clf2206</name>
</gene>
<evidence type="ECO:0000259" key="2">
    <source>
        <dbReference type="Pfam" id="PF12706"/>
    </source>
</evidence>
<dbReference type="PANTHER" id="PTHR46018">
    <property type="entry name" value="ZINC PHOSPHODIESTERASE ELAC PROTEIN 1"/>
    <property type="match status" value="1"/>
</dbReference>